<protein>
    <recommendedName>
        <fullName evidence="6">HYDIN/VesB/CFA65-like Ig-like domain-containing protein</fullName>
    </recommendedName>
</protein>
<dbReference type="GO" id="GO:0005929">
    <property type="term" value="C:cilium"/>
    <property type="evidence" value="ECO:0007669"/>
    <property type="project" value="UniProtKB-SubCell"/>
</dbReference>
<dbReference type="AlphaFoldDB" id="A0A381SGU9"/>
<dbReference type="GO" id="GO:0005737">
    <property type="term" value="C:cytoplasm"/>
    <property type="evidence" value="ECO:0007669"/>
    <property type="project" value="UniProtKB-SubCell"/>
</dbReference>
<dbReference type="EMBL" id="UINC01002799">
    <property type="protein sequence ID" value="SVA00413.1"/>
    <property type="molecule type" value="Genomic_DNA"/>
</dbReference>
<evidence type="ECO:0000256" key="1">
    <source>
        <dbReference type="ARBA" id="ARBA00004138"/>
    </source>
</evidence>
<evidence type="ECO:0000256" key="2">
    <source>
        <dbReference type="ARBA" id="ARBA00004496"/>
    </source>
</evidence>
<evidence type="ECO:0000256" key="3">
    <source>
        <dbReference type="ARBA" id="ARBA00022490"/>
    </source>
</evidence>
<keyword evidence="5" id="KW-0966">Cell projection</keyword>
<accession>A0A381SGU9</accession>
<feature type="domain" description="HYDIN/VesB/CFA65-like Ig-like" evidence="6">
    <location>
        <begin position="543"/>
        <end position="639"/>
    </location>
</feature>
<evidence type="ECO:0000256" key="4">
    <source>
        <dbReference type="ARBA" id="ARBA00023069"/>
    </source>
</evidence>
<keyword evidence="3" id="KW-0963">Cytoplasm</keyword>
<evidence type="ECO:0000313" key="7">
    <source>
        <dbReference type="EMBL" id="SVA00413.1"/>
    </source>
</evidence>
<sequence length="701" mass="74338">MINLTSLPTSDVRIPVSVSDTTEGSVSVSEVIFTSSNWETVQSIVLKGENDDEQDGDVSYTLSLSAAVSDDGSYNGLDPADVSATNYDDDRVAVEVFPTEGIIVSERGNDAIISVRLDSKPTADVFVGLTSSDPAEGAVSPSSLTFNPENWSDYQSVTVEGVSDGIADSDEIFTVIFFQVASEDQDYSGFDPPDVSVTNMNLDPPGINIYPTTGLTTSEIGDRAKFSAVLLSPPNSNVTIGLSVSDSTEGDLLSSLLIFTPENWDTPQNVTVVGKDDFDDDGDKSFSVTTIAAASDDPLYSGLDPADVSVTNVDEDGLGFTFYPIDTLSTSEDGKSAQFTFLLTSEPSSHVIVPVVSTDASEGTVSPGWAIFKQDNWSKPKKVTVTGMDDNIADNDIRYTILVGPAESSDTNYEGLDPVDFFVTNRDNDSAYVLISPTSGLVTTETGQQDTFSLTLSARPRKDVIIPLSSSDNSEGNIKPDSVLIPVNNWSDSFEAVITGKNDDDVDGDQAFTILTAPVVSFDYIFSGIDPPDVEVTNLDREPVLNLSLAALDFNSVQIDTSAVISLSVSNAGNDTLKITEITSKTTNFSVVPEEAAVPAGDSVTVAVTFSPDTIDTYIDTLTIVSNASQRSIKIPLQGVGVTIDNVKPVISEVAHSPENPGIGSDIALSCTATDENGMLDVQIFYRQGGSGVEKQLAMIS</sequence>
<organism evidence="7">
    <name type="scientific">marine metagenome</name>
    <dbReference type="NCBI Taxonomy" id="408172"/>
    <lineage>
        <taxon>unclassified sequences</taxon>
        <taxon>metagenomes</taxon>
        <taxon>ecological metagenomes</taxon>
    </lineage>
</organism>
<gene>
    <name evidence="7" type="ORF">METZ01_LOCUS53267</name>
</gene>
<comment type="subcellular location">
    <subcellularLocation>
        <location evidence="1">Cell projection</location>
        <location evidence="1">Cilium</location>
    </subcellularLocation>
    <subcellularLocation>
        <location evidence="2">Cytoplasm</location>
    </subcellularLocation>
</comment>
<name>A0A381SGU9_9ZZZZ</name>
<reference evidence="7" key="1">
    <citation type="submission" date="2018-05" db="EMBL/GenBank/DDBJ databases">
        <authorList>
            <person name="Lanie J.A."/>
            <person name="Ng W.-L."/>
            <person name="Kazmierczak K.M."/>
            <person name="Andrzejewski T.M."/>
            <person name="Davidsen T.M."/>
            <person name="Wayne K.J."/>
            <person name="Tettelin H."/>
            <person name="Glass J.I."/>
            <person name="Rusch D."/>
            <person name="Podicherti R."/>
            <person name="Tsui H.-C.T."/>
            <person name="Winkler M.E."/>
        </authorList>
    </citation>
    <scope>NUCLEOTIDE SEQUENCE</scope>
</reference>
<evidence type="ECO:0000259" key="6">
    <source>
        <dbReference type="Pfam" id="PF22544"/>
    </source>
</evidence>
<dbReference type="Gene3D" id="2.60.40.10">
    <property type="entry name" value="Immunoglobulins"/>
    <property type="match status" value="1"/>
</dbReference>
<feature type="non-terminal residue" evidence="7">
    <location>
        <position position="701"/>
    </location>
</feature>
<keyword evidence="4" id="KW-0969">Cilium</keyword>
<evidence type="ECO:0000256" key="5">
    <source>
        <dbReference type="ARBA" id="ARBA00023273"/>
    </source>
</evidence>
<dbReference type="InterPro" id="IPR013783">
    <property type="entry name" value="Ig-like_fold"/>
</dbReference>
<dbReference type="InterPro" id="IPR053879">
    <property type="entry name" value="HYDIN_VesB_CFA65-like_Ig"/>
</dbReference>
<dbReference type="Pfam" id="PF22544">
    <property type="entry name" value="HYDIN_VesB_CFA65-like_Ig"/>
    <property type="match status" value="1"/>
</dbReference>
<proteinExistence type="predicted"/>